<dbReference type="InterPro" id="IPR012338">
    <property type="entry name" value="Beta-lactam/transpept-like"/>
</dbReference>
<sequence>MLVPEQDRTDISLYGKTGLGAANGIAVDAWFTGFAESTTGNIYFCVRLGKTDGMDVSSTMAKEIAIKIVLDYCMLQ</sequence>
<dbReference type="AlphaFoldDB" id="A0A9D2LRD5"/>
<reference evidence="1" key="2">
    <citation type="submission" date="2021-04" db="EMBL/GenBank/DDBJ databases">
        <authorList>
            <person name="Gilroy R."/>
        </authorList>
    </citation>
    <scope>NUCLEOTIDE SEQUENCE</scope>
    <source>
        <strain evidence="1">ChiSjej1B19-5720</strain>
    </source>
</reference>
<evidence type="ECO:0008006" key="3">
    <source>
        <dbReference type="Google" id="ProtNLM"/>
    </source>
</evidence>
<proteinExistence type="predicted"/>
<protein>
    <recommendedName>
        <fullName evidence="3">Penicillin-binding protein transpeptidase domain-containing protein</fullName>
    </recommendedName>
</protein>
<comment type="caution">
    <text evidence="1">The sequence shown here is derived from an EMBL/GenBank/DDBJ whole genome shotgun (WGS) entry which is preliminary data.</text>
</comment>
<dbReference type="Proteomes" id="UP000823842">
    <property type="component" value="Unassembled WGS sequence"/>
</dbReference>
<name>A0A9D2LRD5_9FIRM</name>
<dbReference type="Gene3D" id="3.40.710.10">
    <property type="entry name" value="DD-peptidase/beta-lactamase superfamily"/>
    <property type="match status" value="1"/>
</dbReference>
<gene>
    <name evidence="1" type="ORF">IAA06_03900</name>
</gene>
<dbReference type="EMBL" id="DWYZ01000079">
    <property type="protein sequence ID" value="HJB27919.1"/>
    <property type="molecule type" value="Genomic_DNA"/>
</dbReference>
<reference evidence="1" key="1">
    <citation type="journal article" date="2021" name="PeerJ">
        <title>Extensive microbial diversity within the chicken gut microbiome revealed by metagenomics and culture.</title>
        <authorList>
            <person name="Gilroy R."/>
            <person name="Ravi A."/>
            <person name="Getino M."/>
            <person name="Pursley I."/>
            <person name="Horton D.L."/>
            <person name="Alikhan N.F."/>
            <person name="Baker D."/>
            <person name="Gharbi K."/>
            <person name="Hall N."/>
            <person name="Watson M."/>
            <person name="Adriaenssens E.M."/>
            <person name="Foster-Nyarko E."/>
            <person name="Jarju S."/>
            <person name="Secka A."/>
            <person name="Antonio M."/>
            <person name="Oren A."/>
            <person name="Chaudhuri R.R."/>
            <person name="La Ragione R."/>
            <person name="Hildebrand F."/>
            <person name="Pallen M.J."/>
        </authorList>
    </citation>
    <scope>NUCLEOTIDE SEQUENCE</scope>
    <source>
        <strain evidence="1">ChiSjej1B19-5720</strain>
    </source>
</reference>
<evidence type="ECO:0000313" key="2">
    <source>
        <dbReference type="Proteomes" id="UP000823842"/>
    </source>
</evidence>
<organism evidence="1 2">
    <name type="scientific">Candidatus Blautia faecavium</name>
    <dbReference type="NCBI Taxonomy" id="2838487"/>
    <lineage>
        <taxon>Bacteria</taxon>
        <taxon>Bacillati</taxon>
        <taxon>Bacillota</taxon>
        <taxon>Clostridia</taxon>
        <taxon>Lachnospirales</taxon>
        <taxon>Lachnospiraceae</taxon>
        <taxon>Blautia</taxon>
    </lineage>
</organism>
<dbReference type="SUPFAM" id="SSF56601">
    <property type="entry name" value="beta-lactamase/transpeptidase-like"/>
    <property type="match status" value="1"/>
</dbReference>
<accession>A0A9D2LRD5</accession>
<evidence type="ECO:0000313" key="1">
    <source>
        <dbReference type="EMBL" id="HJB27919.1"/>
    </source>
</evidence>